<evidence type="ECO:0000313" key="2">
    <source>
        <dbReference type="Proteomes" id="UP000199643"/>
    </source>
</evidence>
<evidence type="ECO:0008006" key="3">
    <source>
        <dbReference type="Google" id="ProtNLM"/>
    </source>
</evidence>
<accession>A0A1G7Q7V5</accession>
<proteinExistence type="predicted"/>
<dbReference type="RefSeq" id="WP_090497112.1">
    <property type="nucleotide sequence ID" value="NZ_FNCH01000002.1"/>
</dbReference>
<reference evidence="2" key="1">
    <citation type="submission" date="2016-10" db="EMBL/GenBank/DDBJ databases">
        <authorList>
            <person name="Varghese N."/>
            <person name="Submissions S."/>
        </authorList>
    </citation>
    <scope>NUCLEOTIDE SEQUENCE [LARGE SCALE GENOMIC DNA]</scope>
    <source>
        <strain evidence="2">DSM 17933</strain>
    </source>
</reference>
<dbReference type="EMBL" id="FNCH01000002">
    <property type="protein sequence ID" value="SDF94563.1"/>
    <property type="molecule type" value="Genomic_DNA"/>
</dbReference>
<dbReference type="AlphaFoldDB" id="A0A1G7Q7V5"/>
<gene>
    <name evidence="1" type="ORF">SAMN05421827_102209</name>
</gene>
<dbReference type="OrthoDB" id="1265092at2"/>
<keyword evidence="2" id="KW-1185">Reference proteome</keyword>
<sequence length="259" mass="30287">MKNYLLTILLSCLLIQTSAQKTIRDKHITNQQERMVFKQWDRKKFTPTSGFLGLNPEYWLTWAWHPDYPKKDLRPLGPIGPQTQRLAFAAAMQNTTNAYKLHSDTLRNTALTESSNYSAVFSEIDPLWQLYYRHEFEPLLNQSDNILLNGIAQKEKDYLVRTGVYDWYRTEAAAIRERLEAAQASTLDRGSRIIAYHRLFLEYRKLQASWEAKKQYSRKFLSLSETAGKMKTREKPIVQNQGYRTDQQIANDILAKSKL</sequence>
<name>A0A1G7Q7V5_9SPHI</name>
<organism evidence="1 2">
    <name type="scientific">Pedobacter terrae</name>
    <dbReference type="NCBI Taxonomy" id="405671"/>
    <lineage>
        <taxon>Bacteria</taxon>
        <taxon>Pseudomonadati</taxon>
        <taxon>Bacteroidota</taxon>
        <taxon>Sphingobacteriia</taxon>
        <taxon>Sphingobacteriales</taxon>
        <taxon>Sphingobacteriaceae</taxon>
        <taxon>Pedobacter</taxon>
    </lineage>
</organism>
<protein>
    <recommendedName>
        <fullName evidence="3">DUF5045 domain-containing protein</fullName>
    </recommendedName>
</protein>
<dbReference type="Proteomes" id="UP000199643">
    <property type="component" value="Unassembled WGS sequence"/>
</dbReference>
<dbReference type="STRING" id="405671.SAMN05421827_102209"/>
<evidence type="ECO:0000313" key="1">
    <source>
        <dbReference type="EMBL" id="SDF94563.1"/>
    </source>
</evidence>